<accession>A0A2S5J0I4</accession>
<proteinExistence type="predicted"/>
<dbReference type="AlphaFoldDB" id="A0A2S5J0I4"/>
<comment type="caution">
    <text evidence="1">The sequence shown here is derived from an EMBL/GenBank/DDBJ whole genome shotgun (WGS) entry which is preliminary data.</text>
</comment>
<gene>
    <name evidence="1" type="ORF">C4K88_06325</name>
</gene>
<keyword evidence="2" id="KW-1185">Reference proteome</keyword>
<reference evidence="1 2" key="1">
    <citation type="journal article" date="2014" name="Int. J. Syst. Evol. Microbiol.">
        <title>Arthrobacter pityocampae sp. nov., isolated from Thaumetopoea pityocampa (Lep., Thaumetopoeidae).</title>
        <authorList>
            <person name="Ince I.A."/>
            <person name="Demirbag Z."/>
            <person name="Kati H."/>
        </authorList>
    </citation>
    <scope>NUCLEOTIDE SEQUENCE [LARGE SCALE GENOMIC DNA]</scope>
    <source>
        <strain evidence="1 2">Tp2</strain>
    </source>
</reference>
<dbReference type="EMBL" id="PRKW01000002">
    <property type="protein sequence ID" value="PPB50342.1"/>
    <property type="molecule type" value="Genomic_DNA"/>
</dbReference>
<dbReference type="OrthoDB" id="3253043at2"/>
<name>A0A2S5J0I4_9MICC</name>
<organism evidence="1 2">
    <name type="scientific">Arthrobacter pityocampae</name>
    <dbReference type="NCBI Taxonomy" id="547334"/>
    <lineage>
        <taxon>Bacteria</taxon>
        <taxon>Bacillati</taxon>
        <taxon>Actinomycetota</taxon>
        <taxon>Actinomycetes</taxon>
        <taxon>Micrococcales</taxon>
        <taxon>Micrococcaceae</taxon>
        <taxon>Arthrobacter</taxon>
    </lineage>
</organism>
<evidence type="ECO:0000313" key="2">
    <source>
        <dbReference type="Proteomes" id="UP000239297"/>
    </source>
</evidence>
<evidence type="ECO:0008006" key="3">
    <source>
        <dbReference type="Google" id="ProtNLM"/>
    </source>
</evidence>
<dbReference type="InterPro" id="IPR029039">
    <property type="entry name" value="Flavoprotein-like_sf"/>
</dbReference>
<protein>
    <recommendedName>
        <fullName evidence="3">Flavodoxin-like domain-containing protein</fullName>
    </recommendedName>
</protein>
<sequence>MFGSTRRIAEAVVDALRPSGDVTVAIAAEAPTALSGYGLVVVGAPTHGHTLPQEASRKEASAWAEDGKRDLALEADALRPGVREWLEHVALSAPAPRFAAFSTRADMPRIFAGDATAAIRRRLHRHHIILDAHEDFLVDSDSHLLPGEQQRAHDWARTLVPVASRR</sequence>
<dbReference type="Proteomes" id="UP000239297">
    <property type="component" value="Unassembled WGS sequence"/>
</dbReference>
<evidence type="ECO:0000313" key="1">
    <source>
        <dbReference type="EMBL" id="PPB50342.1"/>
    </source>
</evidence>
<dbReference type="SUPFAM" id="SSF52218">
    <property type="entry name" value="Flavoproteins"/>
    <property type="match status" value="1"/>
</dbReference>
<dbReference type="Gene3D" id="3.40.50.360">
    <property type="match status" value="1"/>
</dbReference>